<dbReference type="AlphaFoldDB" id="Q0FI98"/>
<keyword evidence="2" id="KW-1185">Reference proteome</keyword>
<dbReference type="STRING" id="314265.R2601_23905"/>
<evidence type="ECO:0000313" key="1">
    <source>
        <dbReference type="EMBL" id="EAU43918.1"/>
    </source>
</evidence>
<dbReference type="Proteomes" id="UP000006230">
    <property type="component" value="Unassembled WGS sequence"/>
</dbReference>
<proteinExistence type="predicted"/>
<evidence type="ECO:0000313" key="2">
    <source>
        <dbReference type="Proteomes" id="UP000006230"/>
    </source>
</evidence>
<dbReference type="eggNOG" id="ENOG5032XHZ">
    <property type="taxonomic scope" value="Bacteria"/>
</dbReference>
<dbReference type="EMBL" id="AATQ01000061">
    <property type="protein sequence ID" value="EAU43918.1"/>
    <property type="molecule type" value="Genomic_DNA"/>
</dbReference>
<accession>Q0FI98</accession>
<dbReference type="OrthoDB" id="7864808at2"/>
<sequence length="260" mass="28428">MASAETSRADDEGLLHLLDLRDEHGLTFAEIAERTGRTRSSIAGAFKRFRDGDTKFVQRCTDQDCRIACASSPITAMAGCRCYGERLWEGAMGETRYRDLEIRGVTYKTAAAAAEALGVSSDAVRIAAKRGTLHRVGTGRVGREPMPVRIRGVDFPDARAAAEHFGVSSHTVWAAIDMGDPDRVARKVPPPLPRLKPVTLYGVSFPSCAEASRQLGFGWAGYVSQALRRRNPVAQERIRAAVMKLVAEREVQAMRRGRAA</sequence>
<reference evidence="1 2" key="1">
    <citation type="journal article" date="2010" name="J. Bacteriol.">
        <title>Genome sequences of Pelagibaca bermudensis HTCC2601T and Maritimibacter alkaliphilus HTCC2654T, the type strains of two marine Roseobacter genera.</title>
        <authorList>
            <person name="Thrash J.C."/>
            <person name="Cho J.C."/>
            <person name="Ferriera S."/>
            <person name="Johnson J."/>
            <person name="Vergin K.L."/>
            <person name="Giovannoni S.J."/>
        </authorList>
    </citation>
    <scope>NUCLEOTIDE SEQUENCE [LARGE SCALE GENOMIC DNA]</scope>
    <source>
        <strain evidence="2">DSM 26914 / JCM 13377 / KCTC 12554 / HTCC2601</strain>
    </source>
</reference>
<comment type="caution">
    <text evidence="1">The sequence shown here is derived from an EMBL/GenBank/DDBJ whole genome shotgun (WGS) entry which is preliminary data.</text>
</comment>
<protein>
    <submittedName>
        <fullName evidence="1">Uncharacterized protein</fullName>
    </submittedName>
</protein>
<dbReference type="HOGENOM" id="CLU_1068974_0_0_5"/>
<gene>
    <name evidence="1" type="ORF">R2601_23905</name>
</gene>
<dbReference type="RefSeq" id="WP_007800152.1">
    <property type="nucleotide sequence ID" value="NZ_DS022276.1"/>
</dbReference>
<name>Q0FI98_SALBH</name>
<organism evidence="1 2">
    <name type="scientific">Salipiger bermudensis (strain DSM 26914 / JCM 13377 / KCTC 12554 / HTCC2601)</name>
    <name type="common">Pelagibaca bermudensis</name>
    <dbReference type="NCBI Taxonomy" id="314265"/>
    <lineage>
        <taxon>Bacteria</taxon>
        <taxon>Pseudomonadati</taxon>
        <taxon>Pseudomonadota</taxon>
        <taxon>Alphaproteobacteria</taxon>
        <taxon>Rhodobacterales</taxon>
        <taxon>Roseobacteraceae</taxon>
        <taxon>Salipiger</taxon>
    </lineage>
</organism>